<name>A0ABQ7H535_DUNSA</name>
<feature type="region of interest" description="Disordered" evidence="1">
    <location>
        <begin position="599"/>
        <end position="647"/>
    </location>
</feature>
<feature type="compositionally biased region" description="Low complexity" evidence="1">
    <location>
        <begin position="330"/>
        <end position="379"/>
    </location>
</feature>
<feature type="region of interest" description="Disordered" evidence="1">
    <location>
        <begin position="330"/>
        <end position="585"/>
    </location>
</feature>
<keyword evidence="3" id="KW-1185">Reference proteome</keyword>
<gene>
    <name evidence="2" type="ORF">DUNSADRAFT_10137</name>
</gene>
<proteinExistence type="predicted"/>
<feature type="compositionally biased region" description="Basic and acidic residues" evidence="1">
    <location>
        <begin position="541"/>
        <end position="556"/>
    </location>
</feature>
<evidence type="ECO:0000256" key="1">
    <source>
        <dbReference type="SAM" id="MobiDB-lite"/>
    </source>
</evidence>
<organism evidence="2 3">
    <name type="scientific">Dunaliella salina</name>
    <name type="common">Green alga</name>
    <name type="synonym">Protococcus salinus</name>
    <dbReference type="NCBI Taxonomy" id="3046"/>
    <lineage>
        <taxon>Eukaryota</taxon>
        <taxon>Viridiplantae</taxon>
        <taxon>Chlorophyta</taxon>
        <taxon>core chlorophytes</taxon>
        <taxon>Chlorophyceae</taxon>
        <taxon>CS clade</taxon>
        <taxon>Chlamydomonadales</taxon>
        <taxon>Dunaliellaceae</taxon>
        <taxon>Dunaliella</taxon>
    </lineage>
</organism>
<feature type="region of interest" description="Disordered" evidence="1">
    <location>
        <begin position="282"/>
        <end position="315"/>
    </location>
</feature>
<comment type="caution">
    <text evidence="2">The sequence shown here is derived from an EMBL/GenBank/DDBJ whole genome shotgun (WGS) entry which is preliminary data.</text>
</comment>
<evidence type="ECO:0000313" key="3">
    <source>
        <dbReference type="Proteomes" id="UP000815325"/>
    </source>
</evidence>
<feature type="compositionally biased region" description="Low complexity" evidence="1">
    <location>
        <begin position="413"/>
        <end position="458"/>
    </location>
</feature>
<reference evidence="2" key="1">
    <citation type="submission" date="2017-08" db="EMBL/GenBank/DDBJ databases">
        <authorList>
            <person name="Polle J.E."/>
            <person name="Barry K."/>
            <person name="Cushman J."/>
            <person name="Schmutz J."/>
            <person name="Tran D."/>
            <person name="Hathwaick L.T."/>
            <person name="Yim W.C."/>
            <person name="Jenkins J."/>
            <person name="Mckie-Krisberg Z.M."/>
            <person name="Prochnik S."/>
            <person name="Lindquist E."/>
            <person name="Dockter R.B."/>
            <person name="Adam C."/>
            <person name="Molina H."/>
            <person name="Bunkerborg J."/>
            <person name="Jin E."/>
            <person name="Buchheim M."/>
            <person name="Magnuson J."/>
        </authorList>
    </citation>
    <scope>NUCLEOTIDE SEQUENCE</scope>
    <source>
        <strain evidence="2">CCAP 19/18</strain>
    </source>
</reference>
<dbReference type="Proteomes" id="UP000815325">
    <property type="component" value="Unassembled WGS sequence"/>
</dbReference>
<evidence type="ECO:0000313" key="2">
    <source>
        <dbReference type="EMBL" id="KAF5841966.1"/>
    </source>
</evidence>
<dbReference type="EMBL" id="MU069472">
    <property type="protein sequence ID" value="KAF5841966.1"/>
    <property type="molecule type" value="Genomic_DNA"/>
</dbReference>
<feature type="compositionally biased region" description="Gly residues" evidence="1">
    <location>
        <begin position="599"/>
        <end position="609"/>
    </location>
</feature>
<accession>A0ABQ7H535</accession>
<protein>
    <submittedName>
        <fullName evidence="2">Uncharacterized protein</fullName>
    </submittedName>
</protein>
<feature type="compositionally biased region" description="Low complexity" evidence="1">
    <location>
        <begin position="286"/>
        <end position="300"/>
    </location>
</feature>
<sequence>MEPGTRGAFGIELDEVKVTKAHAFLTQAIAELSRRGVSPLPSSTPHMLCKSIEEVPSLIPATHAYSFWEGVPHSGKAAFGRLFATSKTLKAVAVVQRSMRGEDPAQLMQSLGFGPLLLISNFVVKMSGSGRNFQAYVFSKIKPESAAFIRRALPPPTSPPCTAAPLPVDFTAQAAAAVTAAHTAADVAPSEFDAADAAAAATTGVNSMKAHPQVVQAPLLQQWNGKGVVELLPPKQRPQQQSAAKEGCSMHFEAAAAAAAAAASKAAGAAAAAAAGGKDSSQCFTQEQQQQQQQQQQLQQGDGENGLPHYHLPGIPACGDPIKAFELFSGPRSHSRSASRGAQASSQAATLQQETQQQFARQDLMQQQQQLTQQQGQELGPRGSNEQQQRHHHHQEHERQPKQLRQPNRVQQRKQQQPEQQQQQEQLGQQGSKQQQQQQEQEQQQQQGQEHQQQQGQRQPKRLRRPNHVKEQQQQQQQQQQEQLGQQGSKQQQQQRPKRSRQPNHVQQQQQQQQPITAFARQRKGRGHELLHGGKRPARASVEEGGSKRTAREAARNQEGGQRDWQGINEGDGKTPAQASVEKGWGMYPQAVDDGMGLGKIGMGKGNGGQSSRVLAGGTTGRGGGRRELGAEAATVRASARLASKRG</sequence>
<feature type="compositionally biased region" description="Low complexity" evidence="1">
    <location>
        <begin position="472"/>
        <end position="495"/>
    </location>
</feature>